<proteinExistence type="predicted"/>
<gene>
    <name evidence="2" type="ORF">RJ45_02630</name>
</gene>
<evidence type="ECO:0000313" key="3">
    <source>
        <dbReference type="Proteomes" id="UP000031278"/>
    </source>
</evidence>
<reference evidence="2 3" key="1">
    <citation type="submission" date="2014-12" db="EMBL/GenBank/DDBJ databases">
        <title>Genome sequencing of Photobacterium gaetbulicola AD005a.</title>
        <authorList>
            <person name="Adrian T.G.S."/>
            <person name="Chan K.G."/>
        </authorList>
    </citation>
    <scope>NUCLEOTIDE SEQUENCE [LARGE SCALE GENOMIC DNA]</scope>
    <source>
        <strain evidence="2 3">AD005a</strain>
    </source>
</reference>
<dbReference type="InterPro" id="IPR005122">
    <property type="entry name" value="Uracil-DNA_glycosylase-like"/>
</dbReference>
<evidence type="ECO:0000259" key="1">
    <source>
        <dbReference type="Pfam" id="PF03167"/>
    </source>
</evidence>
<dbReference type="Proteomes" id="UP000031278">
    <property type="component" value="Unassembled WGS sequence"/>
</dbReference>
<sequence length="255" mass="27986">MTAFNAYQHIITSLDFSQPSACQSEPLLIGQSGALSAYYAPFDYINHEARVVICGITPGIQQARIALSQAQQAIADGADHQAALRQAKETASFAGAMRNNLVTMLDTIGFQHYLNAQSCSVLFDELKAQVHYTSALRYPVFKDGKNYSGSPSMVSHPFLRSMLETTLAEECRVLDDNAIFIPLGGKVEEALRYLANQGVIRDQQILAGLPHPSGANAERIAYFCGNKPRHTLSNKTNPDELDARKARLIQWAQAL</sequence>
<name>A0A0B9G968_9GAMM</name>
<dbReference type="Pfam" id="PF03167">
    <property type="entry name" value="UDG"/>
    <property type="match status" value="1"/>
</dbReference>
<dbReference type="RefSeq" id="WP_039457607.1">
    <property type="nucleotide sequence ID" value="NZ_JWLZ01000023.1"/>
</dbReference>
<comment type="caution">
    <text evidence="2">The sequence shown here is derived from an EMBL/GenBank/DDBJ whole genome shotgun (WGS) entry which is preliminary data.</text>
</comment>
<evidence type="ECO:0000313" key="2">
    <source>
        <dbReference type="EMBL" id="KHT65134.1"/>
    </source>
</evidence>
<feature type="domain" description="Uracil-DNA glycosylase-like" evidence="1">
    <location>
        <begin position="42"/>
        <end position="219"/>
    </location>
</feature>
<accession>A0A0B9G968</accession>
<dbReference type="AlphaFoldDB" id="A0A0B9G968"/>
<organism evidence="2 3">
    <name type="scientific">Photobacterium gaetbulicola</name>
    <dbReference type="NCBI Taxonomy" id="1295392"/>
    <lineage>
        <taxon>Bacteria</taxon>
        <taxon>Pseudomonadati</taxon>
        <taxon>Pseudomonadota</taxon>
        <taxon>Gammaproteobacteria</taxon>
        <taxon>Vibrionales</taxon>
        <taxon>Vibrionaceae</taxon>
        <taxon>Photobacterium</taxon>
    </lineage>
</organism>
<protein>
    <recommendedName>
        <fullName evidence="1">Uracil-DNA glycosylase-like domain-containing protein</fullName>
    </recommendedName>
</protein>
<dbReference type="EMBL" id="JWLZ01000023">
    <property type="protein sequence ID" value="KHT65134.1"/>
    <property type="molecule type" value="Genomic_DNA"/>
</dbReference>